<keyword evidence="3" id="KW-1185">Reference proteome</keyword>
<accession>A0AAV3YDD6</accession>
<keyword evidence="2" id="KW-0548">Nucleotidyltransferase</keyword>
<keyword evidence="1" id="KW-1133">Transmembrane helix</keyword>
<keyword evidence="1" id="KW-0812">Transmembrane</keyword>
<evidence type="ECO:0000256" key="1">
    <source>
        <dbReference type="SAM" id="Phobius"/>
    </source>
</evidence>
<keyword evidence="2" id="KW-0808">Transferase</keyword>
<feature type="transmembrane region" description="Helical" evidence="1">
    <location>
        <begin position="59"/>
        <end position="80"/>
    </location>
</feature>
<name>A0AAV3YDD6_9GAST</name>
<comment type="caution">
    <text evidence="2">The sequence shown here is derived from an EMBL/GenBank/DDBJ whole genome shotgun (WGS) entry which is preliminary data.</text>
</comment>
<keyword evidence="2" id="KW-0695">RNA-directed DNA polymerase</keyword>
<dbReference type="Proteomes" id="UP000735302">
    <property type="component" value="Unassembled WGS sequence"/>
</dbReference>
<evidence type="ECO:0000313" key="3">
    <source>
        <dbReference type="Proteomes" id="UP000735302"/>
    </source>
</evidence>
<keyword evidence="1" id="KW-0472">Membrane</keyword>
<sequence length="86" mass="10047">MLSGWTLLTRHVPHPIIQQALRMYHIQEDIQVILDDYFNGFNMRFSTERYTTDWMNLEVGIAMGRTIFSILFVLAMEVILRAAEGV</sequence>
<proteinExistence type="predicted"/>
<gene>
    <name evidence="2" type="ORF">PoB_000696300</name>
</gene>
<organism evidence="2 3">
    <name type="scientific">Plakobranchus ocellatus</name>
    <dbReference type="NCBI Taxonomy" id="259542"/>
    <lineage>
        <taxon>Eukaryota</taxon>
        <taxon>Metazoa</taxon>
        <taxon>Spiralia</taxon>
        <taxon>Lophotrochozoa</taxon>
        <taxon>Mollusca</taxon>
        <taxon>Gastropoda</taxon>
        <taxon>Heterobranchia</taxon>
        <taxon>Euthyneura</taxon>
        <taxon>Panpulmonata</taxon>
        <taxon>Sacoglossa</taxon>
        <taxon>Placobranchoidea</taxon>
        <taxon>Plakobranchidae</taxon>
        <taxon>Plakobranchus</taxon>
    </lineage>
</organism>
<dbReference type="GO" id="GO:0003964">
    <property type="term" value="F:RNA-directed DNA polymerase activity"/>
    <property type="evidence" value="ECO:0007669"/>
    <property type="project" value="UniProtKB-KW"/>
</dbReference>
<evidence type="ECO:0000313" key="2">
    <source>
        <dbReference type="EMBL" id="GFN80457.1"/>
    </source>
</evidence>
<protein>
    <submittedName>
        <fullName evidence="2">Reverse transcriptase</fullName>
    </submittedName>
</protein>
<reference evidence="2 3" key="1">
    <citation type="journal article" date="2021" name="Elife">
        <title>Chloroplast acquisition without the gene transfer in kleptoplastic sea slugs, Plakobranchus ocellatus.</title>
        <authorList>
            <person name="Maeda T."/>
            <person name="Takahashi S."/>
            <person name="Yoshida T."/>
            <person name="Shimamura S."/>
            <person name="Takaki Y."/>
            <person name="Nagai Y."/>
            <person name="Toyoda A."/>
            <person name="Suzuki Y."/>
            <person name="Arimoto A."/>
            <person name="Ishii H."/>
            <person name="Satoh N."/>
            <person name="Nishiyama T."/>
            <person name="Hasebe M."/>
            <person name="Maruyama T."/>
            <person name="Minagawa J."/>
            <person name="Obokata J."/>
            <person name="Shigenobu S."/>
        </authorList>
    </citation>
    <scope>NUCLEOTIDE SEQUENCE [LARGE SCALE GENOMIC DNA]</scope>
</reference>
<dbReference type="AlphaFoldDB" id="A0AAV3YDD6"/>
<dbReference type="EMBL" id="BLXT01000825">
    <property type="protein sequence ID" value="GFN80457.1"/>
    <property type="molecule type" value="Genomic_DNA"/>
</dbReference>